<evidence type="ECO:0000313" key="1">
    <source>
        <dbReference type="EMBL" id="MBS4213115.1"/>
    </source>
</evidence>
<evidence type="ECO:0000313" key="2">
    <source>
        <dbReference type="Proteomes" id="UP000679749"/>
    </source>
</evidence>
<gene>
    <name evidence="1" type="ORF">KHA99_11710</name>
</gene>
<organism evidence="1 2">
    <name type="scientific">Neobacillus rhizophilus</name>
    <dbReference type="NCBI Taxonomy" id="2833579"/>
    <lineage>
        <taxon>Bacteria</taxon>
        <taxon>Bacillati</taxon>
        <taxon>Bacillota</taxon>
        <taxon>Bacilli</taxon>
        <taxon>Bacillales</taxon>
        <taxon>Bacillaceae</taxon>
        <taxon>Neobacillus</taxon>
    </lineage>
</organism>
<dbReference type="SUPFAM" id="SSF53756">
    <property type="entry name" value="UDP-Glycosyltransferase/glycogen phosphorylase"/>
    <property type="match status" value="1"/>
</dbReference>
<comment type="caution">
    <text evidence="1">The sequence shown here is derived from an EMBL/GenBank/DDBJ whole genome shotgun (WGS) entry which is preliminary data.</text>
</comment>
<accession>A0A942U213</accession>
<proteinExistence type="predicted"/>
<protein>
    <recommendedName>
        <fullName evidence="3">Glycosyltransferase</fullName>
    </recommendedName>
</protein>
<reference evidence="1" key="1">
    <citation type="submission" date="2021-05" db="EMBL/GenBank/DDBJ databases">
        <title>Novel Bacillus species.</title>
        <authorList>
            <person name="Liu G."/>
        </authorList>
    </citation>
    <scope>NUCLEOTIDE SEQUENCE</scope>
    <source>
        <strain evidence="1">FJAT-49825</strain>
    </source>
</reference>
<dbReference type="RefSeq" id="WP_213117621.1">
    <property type="nucleotide sequence ID" value="NZ_JAGYPF010000002.1"/>
</dbReference>
<dbReference type="AlphaFoldDB" id="A0A942U213"/>
<dbReference type="Proteomes" id="UP000679749">
    <property type="component" value="Unassembled WGS sequence"/>
</dbReference>
<keyword evidence="2" id="KW-1185">Reference proteome</keyword>
<name>A0A942U213_9BACI</name>
<dbReference type="Gene3D" id="3.40.50.2000">
    <property type="entry name" value="Glycogen Phosphorylase B"/>
    <property type="match status" value="1"/>
</dbReference>
<evidence type="ECO:0008006" key="3">
    <source>
        <dbReference type="Google" id="ProtNLM"/>
    </source>
</evidence>
<sequence length="356" mass="42330">MKKRVLYLMHVDWGWIKQRPHFIAEKLDTVFDVTVFYQFARSRKVITSNPSKTKKFPIIVLPLKRMKIFHSLNSFIQQMIFSIILKVIRPNIIWITHPSLYDYIPKRNINKFKIIYDCMDDVQGFNYIPSVKKNLDISERQLLHDSDIIFVSSKNLQNKIIDRGCNSNKTVLIRNGYNGKIIDAVDKKQQPLKDFKVAYIGTISEWVNFDTIKKSLNEINNLEYHFFGPIECEIPENEKIIFHGPINHSKLYDVVQDVDCLIMPFKLNELIQSVDPVKLYEYINFNKNIITIYYKEIQRFNDFVCFYNNTDEYINVLKGLIANNELKYSQDQRLEFLKENTWDKRTNVMIEKLNDL</sequence>
<dbReference type="EMBL" id="JAGYPF010000002">
    <property type="protein sequence ID" value="MBS4213115.1"/>
    <property type="molecule type" value="Genomic_DNA"/>
</dbReference>